<dbReference type="CDD" id="cd03791">
    <property type="entry name" value="GT5_Glycogen_synthase_DULL1-like"/>
    <property type="match status" value="1"/>
</dbReference>
<evidence type="ECO:0000259" key="9">
    <source>
        <dbReference type="Pfam" id="PF00534"/>
    </source>
</evidence>
<comment type="pathway">
    <text evidence="3 8">Glycan biosynthesis; glycogen biosynthesis.</text>
</comment>
<keyword evidence="7 8" id="KW-0320">Glycogen biosynthesis</keyword>
<keyword evidence="5 8" id="KW-0328">Glycosyltransferase</keyword>
<dbReference type="Pfam" id="PF08323">
    <property type="entry name" value="Glyco_transf_5"/>
    <property type="match status" value="1"/>
</dbReference>
<dbReference type="NCBIfam" id="TIGR02095">
    <property type="entry name" value="glgA"/>
    <property type="match status" value="1"/>
</dbReference>
<evidence type="ECO:0000256" key="1">
    <source>
        <dbReference type="ARBA" id="ARBA00001478"/>
    </source>
</evidence>
<comment type="function">
    <text evidence="2 8">Synthesizes alpha-1,4-glucan chains using ADP-glucose.</text>
</comment>
<organism evidence="11 12">
    <name type="scientific">Puniceibacterium sediminis</name>
    <dbReference type="NCBI Taxonomy" id="1608407"/>
    <lineage>
        <taxon>Bacteria</taxon>
        <taxon>Pseudomonadati</taxon>
        <taxon>Pseudomonadota</taxon>
        <taxon>Alphaproteobacteria</taxon>
        <taxon>Rhodobacterales</taxon>
        <taxon>Paracoccaceae</taxon>
        <taxon>Puniceibacterium</taxon>
    </lineage>
</organism>
<accession>A0A238UZB6</accession>
<dbReference type="PANTHER" id="PTHR45825">
    <property type="entry name" value="GRANULE-BOUND STARCH SYNTHASE 1, CHLOROPLASTIC/AMYLOPLASTIC"/>
    <property type="match status" value="1"/>
</dbReference>
<dbReference type="Proteomes" id="UP000198417">
    <property type="component" value="Unassembled WGS sequence"/>
</dbReference>
<dbReference type="Pfam" id="PF00534">
    <property type="entry name" value="Glycos_transf_1"/>
    <property type="match status" value="1"/>
</dbReference>
<gene>
    <name evidence="8" type="primary">glgA</name>
    <name evidence="11" type="ORF">SAMN06265370_101408</name>
</gene>
<dbReference type="PANTHER" id="PTHR45825:SF11">
    <property type="entry name" value="ALPHA AMYLASE DOMAIN-CONTAINING PROTEIN"/>
    <property type="match status" value="1"/>
</dbReference>
<reference evidence="11 12" key="1">
    <citation type="submission" date="2017-06" db="EMBL/GenBank/DDBJ databases">
        <authorList>
            <person name="Kim H.J."/>
            <person name="Triplett B.A."/>
        </authorList>
    </citation>
    <scope>NUCLEOTIDE SEQUENCE [LARGE SCALE GENOMIC DNA]</scope>
    <source>
        <strain evidence="11 12">DSM 29052</strain>
    </source>
</reference>
<name>A0A238UZB6_9RHOB</name>
<evidence type="ECO:0000256" key="7">
    <source>
        <dbReference type="ARBA" id="ARBA00023056"/>
    </source>
</evidence>
<evidence type="ECO:0000256" key="5">
    <source>
        <dbReference type="ARBA" id="ARBA00022676"/>
    </source>
</evidence>
<evidence type="ECO:0000256" key="4">
    <source>
        <dbReference type="ARBA" id="ARBA00010281"/>
    </source>
</evidence>
<dbReference type="GO" id="GO:0004373">
    <property type="term" value="F:alpha-1,4-glucan glucosyltransferase (UDP-glucose donor) activity"/>
    <property type="evidence" value="ECO:0007669"/>
    <property type="project" value="InterPro"/>
</dbReference>
<comment type="similarity">
    <text evidence="4 8">Belongs to the glycosyltransferase 1 family. Bacterial/plant glycogen synthase subfamily.</text>
</comment>
<dbReference type="InterPro" id="IPR011835">
    <property type="entry name" value="GS/SS"/>
</dbReference>
<evidence type="ECO:0000256" key="8">
    <source>
        <dbReference type="HAMAP-Rule" id="MF_00484"/>
    </source>
</evidence>
<dbReference type="RefSeq" id="WP_089268831.1">
    <property type="nucleotide sequence ID" value="NZ_FZNN01000001.1"/>
</dbReference>
<evidence type="ECO:0000256" key="2">
    <source>
        <dbReference type="ARBA" id="ARBA00002764"/>
    </source>
</evidence>
<dbReference type="GO" id="GO:0005978">
    <property type="term" value="P:glycogen biosynthetic process"/>
    <property type="evidence" value="ECO:0007669"/>
    <property type="project" value="UniProtKB-UniRule"/>
</dbReference>
<sequence length="470" mass="49751">MTRVLSVASECVPLVKTGGLADVVGALPSALAECGVDMRTLLPGYPAVMAGVKGAKVVTDLGDLFGGPATLRRGALGDQVLYVLDAPHLYDRPGSIYLAPDGKDWPDNPERFAALSWAAAHIGTNGIEGWSPEVLHLHDWQAGLAPVYLREMGAADRVGTLLTIHNIAFQGLAPANRLDALRLPATSYNPGGFEYYGQISALKAGLVTADKISTVSPTYATELMTPEFGMGLDGVLRERQADLTGILNGIDLGAWSPPYKSPKGKAARTKALRKEIGLPPSDGPLCVVISRLTEQKGLDLLLNVLPTLLDAGAQLALLGSGDARLESGFRDAATRYSGVVVRIGYDEALAHDLIAGGDVILVPSRFEPCGLTQLYGLRFGTLPLVALTGGLADTVIPASPAGMAAGVATGFQFAPVTANCLRVALMRMCALWQNRKDWQKMMENAMAHPVGWDQSARTYAALYQTLKKVP</sequence>
<evidence type="ECO:0000313" key="11">
    <source>
        <dbReference type="EMBL" id="SNR27642.1"/>
    </source>
</evidence>
<dbReference type="InterPro" id="IPR001296">
    <property type="entry name" value="Glyco_trans_1"/>
</dbReference>
<dbReference type="Gene3D" id="3.40.50.2000">
    <property type="entry name" value="Glycogen Phosphorylase B"/>
    <property type="match status" value="2"/>
</dbReference>
<dbReference type="UniPathway" id="UPA00164"/>
<proteinExistence type="inferred from homology"/>
<dbReference type="NCBIfam" id="NF001899">
    <property type="entry name" value="PRK00654.1-2"/>
    <property type="match status" value="1"/>
</dbReference>
<dbReference type="OrthoDB" id="9808590at2"/>
<evidence type="ECO:0000256" key="6">
    <source>
        <dbReference type="ARBA" id="ARBA00022679"/>
    </source>
</evidence>
<dbReference type="EMBL" id="FZNN01000001">
    <property type="protein sequence ID" value="SNR27642.1"/>
    <property type="molecule type" value="Genomic_DNA"/>
</dbReference>
<protein>
    <recommendedName>
        <fullName evidence="8">Glycogen synthase</fullName>
        <ecNumber evidence="8">2.4.1.21</ecNumber>
    </recommendedName>
    <alternativeName>
        <fullName evidence="8">Starch [bacterial glycogen] synthase</fullName>
    </alternativeName>
</protein>
<evidence type="ECO:0000313" key="12">
    <source>
        <dbReference type="Proteomes" id="UP000198417"/>
    </source>
</evidence>
<feature type="domain" description="Starch synthase catalytic" evidence="10">
    <location>
        <begin position="3"/>
        <end position="238"/>
    </location>
</feature>
<evidence type="ECO:0000259" key="10">
    <source>
        <dbReference type="Pfam" id="PF08323"/>
    </source>
</evidence>
<evidence type="ECO:0000256" key="3">
    <source>
        <dbReference type="ARBA" id="ARBA00004964"/>
    </source>
</evidence>
<comment type="catalytic activity">
    <reaction evidence="1 8">
        <text>[(1-&gt;4)-alpha-D-glucosyl](n) + ADP-alpha-D-glucose = [(1-&gt;4)-alpha-D-glucosyl](n+1) + ADP + H(+)</text>
        <dbReference type="Rhea" id="RHEA:18189"/>
        <dbReference type="Rhea" id="RHEA-COMP:9584"/>
        <dbReference type="Rhea" id="RHEA-COMP:9587"/>
        <dbReference type="ChEBI" id="CHEBI:15378"/>
        <dbReference type="ChEBI" id="CHEBI:15444"/>
        <dbReference type="ChEBI" id="CHEBI:57498"/>
        <dbReference type="ChEBI" id="CHEBI:456216"/>
        <dbReference type="EC" id="2.4.1.21"/>
    </reaction>
</comment>
<feature type="domain" description="Glycosyl transferase family 1" evidence="9">
    <location>
        <begin position="277"/>
        <end position="438"/>
    </location>
</feature>
<dbReference type="EC" id="2.4.1.21" evidence="8"/>
<dbReference type="HAMAP" id="MF_00484">
    <property type="entry name" value="Glycogen_synth"/>
    <property type="match status" value="1"/>
</dbReference>
<dbReference type="InterPro" id="IPR013534">
    <property type="entry name" value="Starch_synth_cat_dom"/>
</dbReference>
<feature type="binding site" evidence="8">
    <location>
        <position position="16"/>
    </location>
    <ligand>
        <name>ADP-alpha-D-glucose</name>
        <dbReference type="ChEBI" id="CHEBI:57498"/>
    </ligand>
</feature>
<dbReference type="GO" id="GO:0005829">
    <property type="term" value="C:cytosol"/>
    <property type="evidence" value="ECO:0007669"/>
    <property type="project" value="TreeGrafter"/>
</dbReference>
<keyword evidence="6 8" id="KW-0808">Transferase</keyword>
<dbReference type="SUPFAM" id="SSF53756">
    <property type="entry name" value="UDP-Glycosyltransferase/glycogen phosphorylase"/>
    <property type="match status" value="1"/>
</dbReference>
<dbReference type="GO" id="GO:0009011">
    <property type="term" value="F:alpha-1,4-glucan glucosyltransferase (ADP-glucose donor) activity"/>
    <property type="evidence" value="ECO:0007669"/>
    <property type="project" value="UniProtKB-UniRule"/>
</dbReference>
<dbReference type="AlphaFoldDB" id="A0A238UZB6"/>
<keyword evidence="12" id="KW-1185">Reference proteome</keyword>